<dbReference type="Pfam" id="PF01965">
    <property type="entry name" value="DJ-1_PfpI"/>
    <property type="match status" value="1"/>
</dbReference>
<dbReference type="SMART" id="SM00342">
    <property type="entry name" value="HTH_ARAC"/>
    <property type="match status" value="1"/>
</dbReference>
<keyword evidence="3" id="KW-0804">Transcription</keyword>
<dbReference type="SUPFAM" id="SSF52317">
    <property type="entry name" value="Class I glutamine amidotransferase-like"/>
    <property type="match status" value="1"/>
</dbReference>
<evidence type="ECO:0000313" key="6">
    <source>
        <dbReference type="Proteomes" id="UP001595796"/>
    </source>
</evidence>
<comment type="caution">
    <text evidence="5">The sequence shown here is derived from an EMBL/GenBank/DDBJ whole genome shotgun (WGS) entry which is preliminary data.</text>
</comment>
<dbReference type="PANTHER" id="PTHR43130:SF3">
    <property type="entry name" value="HTH-TYPE TRANSCRIPTIONAL REGULATOR RV1931C"/>
    <property type="match status" value="1"/>
</dbReference>
<sequence>MTNSDIDPKPRTFGFLLVPGFALMSYSSAAEPLRAANVLAHRELYRWRHISTDGRGIPASNGISVTPDLSVGDEVDLDAVIVCAGGNPSQFVHAPTIRWLRGMARRGVRLGGVSGGAYVLARAGLLDGYRCTIHWEHAAAFEEEFPDLDVRHTLFEIDRDRLTCAGGTAALDMMHAVIEHEQGHDLAAEVSEWFLQTRVRLGSGSQRMDARERYGVTSQRLIRALDYMDSHIENPVRRAVLARIAGVSVRQLERLFSEQLQSTIADHYLKIRLERAHTLLRETALSLVEVGLAAGFVSPSHFSRSYRKRHGMAPSRARRDFKQ</sequence>
<dbReference type="CDD" id="cd03136">
    <property type="entry name" value="GATase1_AraC_ArgR_like"/>
    <property type="match status" value="1"/>
</dbReference>
<dbReference type="RefSeq" id="WP_379771023.1">
    <property type="nucleotide sequence ID" value="NZ_JBHSJF010000006.1"/>
</dbReference>
<dbReference type="InterPro" id="IPR018062">
    <property type="entry name" value="HTH_AraC-typ_CS"/>
</dbReference>
<name>A0ABV9Z485_9HYPH</name>
<keyword evidence="1" id="KW-0805">Transcription regulation</keyword>
<dbReference type="Proteomes" id="UP001595796">
    <property type="component" value="Unassembled WGS sequence"/>
</dbReference>
<protein>
    <submittedName>
        <fullName evidence="5">GlxA family transcriptional regulator</fullName>
    </submittedName>
</protein>
<keyword evidence="2" id="KW-0238">DNA-binding</keyword>
<dbReference type="Gene3D" id="3.40.50.880">
    <property type="match status" value="1"/>
</dbReference>
<feature type="domain" description="HTH araC/xylS-type" evidence="4">
    <location>
        <begin position="222"/>
        <end position="320"/>
    </location>
</feature>
<evidence type="ECO:0000259" key="4">
    <source>
        <dbReference type="PROSITE" id="PS01124"/>
    </source>
</evidence>
<dbReference type="PROSITE" id="PS01124">
    <property type="entry name" value="HTH_ARAC_FAMILY_2"/>
    <property type="match status" value="1"/>
</dbReference>
<dbReference type="Gene3D" id="1.10.10.60">
    <property type="entry name" value="Homeodomain-like"/>
    <property type="match status" value="1"/>
</dbReference>
<evidence type="ECO:0000256" key="3">
    <source>
        <dbReference type="ARBA" id="ARBA00023163"/>
    </source>
</evidence>
<dbReference type="InterPro" id="IPR018060">
    <property type="entry name" value="HTH_AraC"/>
</dbReference>
<dbReference type="InterPro" id="IPR029062">
    <property type="entry name" value="Class_I_gatase-like"/>
</dbReference>
<dbReference type="PROSITE" id="PS00041">
    <property type="entry name" value="HTH_ARAC_FAMILY_1"/>
    <property type="match status" value="1"/>
</dbReference>
<organism evidence="5 6">
    <name type="scientific">Flaviflagellibacter deserti</name>
    <dbReference type="NCBI Taxonomy" id="2267266"/>
    <lineage>
        <taxon>Bacteria</taxon>
        <taxon>Pseudomonadati</taxon>
        <taxon>Pseudomonadota</taxon>
        <taxon>Alphaproteobacteria</taxon>
        <taxon>Hyphomicrobiales</taxon>
        <taxon>Flaviflagellibacter</taxon>
    </lineage>
</organism>
<dbReference type="InterPro" id="IPR052158">
    <property type="entry name" value="INH-QAR"/>
</dbReference>
<evidence type="ECO:0000256" key="1">
    <source>
        <dbReference type="ARBA" id="ARBA00023015"/>
    </source>
</evidence>
<keyword evidence="6" id="KW-1185">Reference proteome</keyword>
<proteinExistence type="predicted"/>
<dbReference type="PANTHER" id="PTHR43130">
    <property type="entry name" value="ARAC-FAMILY TRANSCRIPTIONAL REGULATOR"/>
    <property type="match status" value="1"/>
</dbReference>
<dbReference type="InterPro" id="IPR009057">
    <property type="entry name" value="Homeodomain-like_sf"/>
</dbReference>
<dbReference type="InterPro" id="IPR002818">
    <property type="entry name" value="DJ-1/PfpI"/>
</dbReference>
<accession>A0ABV9Z485</accession>
<evidence type="ECO:0000313" key="5">
    <source>
        <dbReference type="EMBL" id="MFC5068927.1"/>
    </source>
</evidence>
<reference evidence="6" key="1">
    <citation type="journal article" date="2019" name="Int. J. Syst. Evol. Microbiol.">
        <title>The Global Catalogue of Microorganisms (GCM) 10K type strain sequencing project: providing services to taxonomists for standard genome sequencing and annotation.</title>
        <authorList>
            <consortium name="The Broad Institute Genomics Platform"/>
            <consortium name="The Broad Institute Genome Sequencing Center for Infectious Disease"/>
            <person name="Wu L."/>
            <person name="Ma J."/>
        </authorList>
    </citation>
    <scope>NUCLEOTIDE SEQUENCE [LARGE SCALE GENOMIC DNA]</scope>
    <source>
        <strain evidence="6">CGMCC 1.16444</strain>
    </source>
</reference>
<dbReference type="EMBL" id="JBHSJF010000006">
    <property type="protein sequence ID" value="MFC5068927.1"/>
    <property type="molecule type" value="Genomic_DNA"/>
</dbReference>
<dbReference type="SUPFAM" id="SSF46689">
    <property type="entry name" value="Homeodomain-like"/>
    <property type="match status" value="2"/>
</dbReference>
<gene>
    <name evidence="5" type="ORF">ACFPFW_13000</name>
</gene>
<dbReference type="Pfam" id="PF12833">
    <property type="entry name" value="HTH_18"/>
    <property type="match status" value="1"/>
</dbReference>
<evidence type="ECO:0000256" key="2">
    <source>
        <dbReference type="ARBA" id="ARBA00023125"/>
    </source>
</evidence>